<feature type="domain" description="HpcH/HpaI aldolase/citrate lyase" evidence="4">
    <location>
        <begin position="23"/>
        <end position="240"/>
    </location>
</feature>
<dbReference type="Gene3D" id="3.20.20.60">
    <property type="entry name" value="Phosphoenolpyruvate-binding domains"/>
    <property type="match status" value="1"/>
</dbReference>
<evidence type="ECO:0000259" key="4">
    <source>
        <dbReference type="Pfam" id="PF03328"/>
    </source>
</evidence>
<dbReference type="PANTHER" id="PTHR30502">
    <property type="entry name" value="2-KETO-3-DEOXY-L-RHAMNONATE ALDOLASE"/>
    <property type="match status" value="1"/>
</dbReference>
<dbReference type="EMBL" id="CP029803">
    <property type="protein sequence ID" value="AWT59180.1"/>
    <property type="molecule type" value="Genomic_DNA"/>
</dbReference>
<protein>
    <submittedName>
        <fullName evidence="5">2-dehydro-3,6-dideoxy-6-sulfogluconate aldolase</fullName>
        <ecNumber evidence="5">4.1.2.58</ecNumber>
    </submittedName>
</protein>
<keyword evidence="2" id="KW-0479">Metal-binding</keyword>
<name>A0A2Z4AKJ3_9BACT</name>
<keyword evidence="3 5" id="KW-0456">Lyase</keyword>
<dbReference type="Pfam" id="PF03328">
    <property type="entry name" value="HpcH_HpaI"/>
    <property type="match status" value="1"/>
</dbReference>
<sequence length="254" mass="27692">MRKNWVREKLKAGQPTLGALLGLGSPNVAELMAHAGYDWLAIETEHNPIDMGRVEHMLMAMNGTDTIPIVRVPNSDAIFIQRVLDAGSMGILVPMVKTAAEAKTIVDATRYPPEGSRGFGPLRASHYTMDNLDYFSNANGNILIALILETKEALQNLEEITAVPGIDALLVGAYDLCLSLGLNPMYQPFEEVDEAIAEALALCRKNKVAIGIGAGSPEELRQRHEQGFTFQTYGTDYMLLGNSARAGVDCFKRL</sequence>
<reference evidence="5 6" key="1">
    <citation type="submission" date="2018-06" db="EMBL/GenBank/DDBJ databases">
        <title>Draft Genome Sequence of a Novel Marine Bacterium Related to the Verrucomicrobia.</title>
        <authorList>
            <person name="Vosseberg J."/>
            <person name="Martijn J."/>
            <person name="Ettema T.J.G."/>
        </authorList>
    </citation>
    <scope>NUCLEOTIDE SEQUENCE [LARGE SCALE GENOMIC DNA]</scope>
    <source>
        <strain evidence="5">TARA_B100001123</strain>
    </source>
</reference>
<dbReference type="SUPFAM" id="SSF51621">
    <property type="entry name" value="Phosphoenolpyruvate/pyruvate domain"/>
    <property type="match status" value="1"/>
</dbReference>
<evidence type="ECO:0000313" key="5">
    <source>
        <dbReference type="EMBL" id="AWT59180.1"/>
    </source>
</evidence>
<dbReference type="GO" id="GO:0005737">
    <property type="term" value="C:cytoplasm"/>
    <property type="evidence" value="ECO:0007669"/>
    <property type="project" value="TreeGrafter"/>
</dbReference>
<gene>
    <name evidence="5" type="ORF">DF168_00361</name>
</gene>
<comment type="similarity">
    <text evidence="1">Belongs to the HpcH/HpaI aldolase family.</text>
</comment>
<dbReference type="InterPro" id="IPR015813">
    <property type="entry name" value="Pyrv/PenolPyrv_kinase-like_dom"/>
</dbReference>
<dbReference type="InterPro" id="IPR050251">
    <property type="entry name" value="HpcH-HpaI_aldolase"/>
</dbReference>
<dbReference type="AlphaFoldDB" id="A0A2Z4AKJ3"/>
<evidence type="ECO:0000256" key="2">
    <source>
        <dbReference type="ARBA" id="ARBA00022723"/>
    </source>
</evidence>
<dbReference type="EC" id="4.1.2.58" evidence="5"/>
<evidence type="ECO:0000313" key="6">
    <source>
        <dbReference type="Proteomes" id="UP000247465"/>
    </source>
</evidence>
<dbReference type="GO" id="GO:0016832">
    <property type="term" value="F:aldehyde-lyase activity"/>
    <property type="evidence" value="ECO:0007669"/>
    <property type="project" value="TreeGrafter"/>
</dbReference>
<dbReference type="PANTHER" id="PTHR30502:SF0">
    <property type="entry name" value="PHOSPHOENOLPYRUVATE CARBOXYLASE FAMILY PROTEIN"/>
    <property type="match status" value="1"/>
</dbReference>
<evidence type="ECO:0000256" key="1">
    <source>
        <dbReference type="ARBA" id="ARBA00005568"/>
    </source>
</evidence>
<dbReference type="Proteomes" id="UP000247465">
    <property type="component" value="Chromosome"/>
</dbReference>
<organism evidence="5 6">
    <name type="scientific">Candidatus Moanibacter tarae</name>
    <dbReference type="NCBI Taxonomy" id="2200854"/>
    <lineage>
        <taxon>Bacteria</taxon>
        <taxon>Pseudomonadati</taxon>
        <taxon>Verrucomicrobiota</taxon>
        <taxon>Opitutia</taxon>
        <taxon>Puniceicoccales</taxon>
        <taxon>Puniceicoccales incertae sedis</taxon>
        <taxon>Candidatus Moanibacter</taxon>
    </lineage>
</organism>
<accession>A0A2Z4AKJ3</accession>
<dbReference type="InterPro" id="IPR005000">
    <property type="entry name" value="Aldolase/citrate-lyase_domain"/>
</dbReference>
<dbReference type="GO" id="GO:0046872">
    <property type="term" value="F:metal ion binding"/>
    <property type="evidence" value="ECO:0007669"/>
    <property type="project" value="UniProtKB-KW"/>
</dbReference>
<dbReference type="KEGG" id="mtar:DF168_00361"/>
<dbReference type="InterPro" id="IPR040442">
    <property type="entry name" value="Pyrv_kinase-like_dom_sf"/>
</dbReference>
<evidence type="ECO:0000256" key="3">
    <source>
        <dbReference type="ARBA" id="ARBA00023239"/>
    </source>
</evidence>
<proteinExistence type="inferred from homology"/>